<dbReference type="Ensembl" id="ENSPNAT00000055482.1">
    <property type="protein sequence ID" value="ENSPNAP00000057529.1"/>
    <property type="gene ID" value="ENSPNAG00000033703.1"/>
</dbReference>
<keyword evidence="8 9" id="KW-0546">Nucleotide metabolism</keyword>
<evidence type="ECO:0000256" key="7">
    <source>
        <dbReference type="ARBA" id="ARBA00022842"/>
    </source>
</evidence>
<dbReference type="Gene3D" id="3.40.50.1000">
    <property type="entry name" value="HAD superfamily/HAD-like"/>
    <property type="match status" value="1"/>
</dbReference>
<dbReference type="FunFam" id="3.40.50.1000:FF:000032">
    <property type="entry name" value="Cytosolic 5-nucleotidase 3-like"/>
    <property type="match status" value="1"/>
</dbReference>
<dbReference type="InterPro" id="IPR023214">
    <property type="entry name" value="HAD_sf"/>
</dbReference>
<dbReference type="SUPFAM" id="SSF56784">
    <property type="entry name" value="HAD-like"/>
    <property type="match status" value="1"/>
</dbReference>
<keyword evidence="10" id="KW-0812">Transmembrane</keyword>
<name>A0AAR2K4Y9_PYGNA</name>
<feature type="transmembrane region" description="Helical" evidence="10">
    <location>
        <begin position="99"/>
        <end position="121"/>
    </location>
</feature>
<accession>A0AAR2K4Y9</accession>
<dbReference type="EC" id="3.1.3.5" evidence="3 9"/>
<evidence type="ECO:0000256" key="10">
    <source>
        <dbReference type="SAM" id="Phobius"/>
    </source>
</evidence>
<protein>
    <recommendedName>
        <fullName evidence="3 9">5'-nucleotidase</fullName>
        <ecNumber evidence="3 9">3.1.3.5</ecNumber>
    </recommendedName>
</protein>
<dbReference type="AlphaFoldDB" id="A0AAR2K4Y9"/>
<evidence type="ECO:0000256" key="9">
    <source>
        <dbReference type="RuleBase" id="RU361276"/>
    </source>
</evidence>
<evidence type="ECO:0000256" key="8">
    <source>
        <dbReference type="ARBA" id="ARBA00023080"/>
    </source>
</evidence>
<keyword evidence="7" id="KW-0460">Magnesium</keyword>
<keyword evidence="9" id="KW-0963">Cytoplasm</keyword>
<dbReference type="SFLD" id="SFLDG01128">
    <property type="entry name" value="C1.4:_5'-Nucleotidase_Like"/>
    <property type="match status" value="1"/>
</dbReference>
<keyword evidence="10" id="KW-1133">Transmembrane helix</keyword>
<dbReference type="InterPro" id="IPR006434">
    <property type="entry name" value="Pyrimidine_nucleotidase_eu"/>
</dbReference>
<dbReference type="FunFam" id="1.10.150.340:FF:000001">
    <property type="entry name" value="Cytosolic 5-nucleotidase 3-like"/>
    <property type="match status" value="1"/>
</dbReference>
<keyword evidence="12" id="KW-1185">Reference proteome</keyword>
<sequence length="421" mass="47540">MASSPPPPTCFPENPSLGLASWTHHKHPADDVLANQSAGRRGLFEYGWGKYRPSGGACLSGWYHVNAGRGTHVCVCVLVQRTRPAKPTLVMDKTAVVKVGAVASASVCALFGGVVLAQYIFTKKKRAGKKTKIIEMMPEFEKSTVHIRDPDRVERIICSMIQGGASKLQIITDFDMTLSKFAINGKRCPTCHNIIDNCKLVTEECRKKLLQLKETYYPIEIDPHLTMEEKYPFMVEWYFKSHSLLVEQRLQREKLPEVVRESDVSLREGYEQFFDRLHQHSVPVFIFSAGLGDVLEEIIRQAGVYHPNIKVVSNFMDFDENGILKGFKGELIHVYNKHDGALRNTEYFKQLKDNGNIILLGDSLGDLTMADGVPNVENMLKIGFLNDKVEECLEKYMDSYDIVLVKDETLEVPNSILQKIL</sequence>
<comment type="similarity">
    <text evidence="2 9">Belongs to the pyrimidine 5'-nucleotidase family.</text>
</comment>
<evidence type="ECO:0000313" key="11">
    <source>
        <dbReference type="Ensembl" id="ENSPNAP00000057529.1"/>
    </source>
</evidence>
<dbReference type="GO" id="GO:0000166">
    <property type="term" value="F:nucleotide binding"/>
    <property type="evidence" value="ECO:0007669"/>
    <property type="project" value="UniProtKB-KW"/>
</dbReference>
<dbReference type="InterPro" id="IPR036412">
    <property type="entry name" value="HAD-like_sf"/>
</dbReference>
<dbReference type="PANTHER" id="PTHR13045">
    <property type="entry name" value="5'-NUCLEOTIDASE"/>
    <property type="match status" value="1"/>
</dbReference>
<evidence type="ECO:0000256" key="2">
    <source>
        <dbReference type="ARBA" id="ARBA00008389"/>
    </source>
</evidence>
<dbReference type="CDD" id="cd07504">
    <property type="entry name" value="HAD_5NT"/>
    <property type="match status" value="1"/>
</dbReference>
<evidence type="ECO:0000313" key="12">
    <source>
        <dbReference type="Proteomes" id="UP001501920"/>
    </source>
</evidence>
<comment type="subcellular location">
    <subcellularLocation>
        <location evidence="9">Cytoplasm</location>
    </subcellularLocation>
</comment>
<keyword evidence="10" id="KW-0472">Membrane</keyword>
<reference evidence="11 12" key="1">
    <citation type="submission" date="2020-10" db="EMBL/GenBank/DDBJ databases">
        <title>Pygocentrus nattereri (red-bellied piranha) genome, fPygNat1, primary haplotype.</title>
        <authorList>
            <person name="Myers G."/>
            <person name="Meyer A."/>
            <person name="Karagic N."/>
            <person name="Pippel M."/>
            <person name="Winkler S."/>
            <person name="Tracey A."/>
            <person name="Wood J."/>
            <person name="Formenti G."/>
            <person name="Howe K."/>
            <person name="Fedrigo O."/>
            <person name="Jarvis E.D."/>
        </authorList>
    </citation>
    <scope>NUCLEOTIDE SEQUENCE [LARGE SCALE GENOMIC DNA]</scope>
</reference>
<evidence type="ECO:0000256" key="3">
    <source>
        <dbReference type="ARBA" id="ARBA00012643"/>
    </source>
</evidence>
<organism evidence="11 12">
    <name type="scientific">Pygocentrus nattereri</name>
    <name type="common">Red-bellied piranha</name>
    <dbReference type="NCBI Taxonomy" id="42514"/>
    <lineage>
        <taxon>Eukaryota</taxon>
        <taxon>Metazoa</taxon>
        <taxon>Chordata</taxon>
        <taxon>Craniata</taxon>
        <taxon>Vertebrata</taxon>
        <taxon>Euteleostomi</taxon>
        <taxon>Actinopterygii</taxon>
        <taxon>Neopterygii</taxon>
        <taxon>Teleostei</taxon>
        <taxon>Ostariophysi</taxon>
        <taxon>Characiformes</taxon>
        <taxon>Characoidei</taxon>
        <taxon>Pygocentrus</taxon>
    </lineage>
</organism>
<keyword evidence="5 9" id="KW-0547">Nucleotide-binding</keyword>
<reference evidence="11" key="2">
    <citation type="submission" date="2025-08" db="UniProtKB">
        <authorList>
            <consortium name="Ensembl"/>
        </authorList>
    </citation>
    <scope>IDENTIFICATION</scope>
</reference>
<dbReference type="GO" id="GO:0005737">
    <property type="term" value="C:cytoplasm"/>
    <property type="evidence" value="ECO:0007669"/>
    <property type="project" value="UniProtKB-SubCell"/>
</dbReference>
<dbReference type="GO" id="GO:0000287">
    <property type="term" value="F:magnesium ion binding"/>
    <property type="evidence" value="ECO:0007669"/>
    <property type="project" value="InterPro"/>
</dbReference>
<dbReference type="Proteomes" id="UP001501920">
    <property type="component" value="Chromosome 19"/>
</dbReference>
<evidence type="ECO:0000256" key="6">
    <source>
        <dbReference type="ARBA" id="ARBA00022801"/>
    </source>
</evidence>
<dbReference type="SFLD" id="SFLDS00003">
    <property type="entry name" value="Haloacid_Dehalogenase"/>
    <property type="match status" value="1"/>
</dbReference>
<dbReference type="GO" id="GO:0008253">
    <property type="term" value="F:5'-nucleotidase activity"/>
    <property type="evidence" value="ECO:0007669"/>
    <property type="project" value="UniProtKB-EC"/>
</dbReference>
<dbReference type="PANTHER" id="PTHR13045:SF14">
    <property type="entry name" value="CYTOSOLIC 5'-NUCLEOTIDASE 3A"/>
    <property type="match status" value="1"/>
</dbReference>
<evidence type="ECO:0000256" key="1">
    <source>
        <dbReference type="ARBA" id="ARBA00000815"/>
    </source>
</evidence>
<dbReference type="GO" id="GO:0009117">
    <property type="term" value="P:nucleotide metabolic process"/>
    <property type="evidence" value="ECO:0007669"/>
    <property type="project" value="UniProtKB-KW"/>
</dbReference>
<keyword evidence="6 9" id="KW-0378">Hydrolase</keyword>
<evidence type="ECO:0000256" key="4">
    <source>
        <dbReference type="ARBA" id="ARBA00022723"/>
    </source>
</evidence>
<proteinExistence type="inferred from homology"/>
<dbReference type="Pfam" id="PF05822">
    <property type="entry name" value="UMPH-1"/>
    <property type="match status" value="1"/>
</dbReference>
<dbReference type="GeneTree" id="ENSGT00390000012959"/>
<dbReference type="NCBIfam" id="TIGR01544">
    <property type="entry name" value="HAD-SF-IE"/>
    <property type="match status" value="1"/>
</dbReference>
<evidence type="ECO:0000256" key="5">
    <source>
        <dbReference type="ARBA" id="ARBA00022741"/>
    </source>
</evidence>
<keyword evidence="4" id="KW-0479">Metal-binding</keyword>
<comment type="catalytic activity">
    <reaction evidence="1 9">
        <text>a ribonucleoside 5'-phosphate + H2O = a ribonucleoside + phosphate</text>
        <dbReference type="Rhea" id="RHEA:12484"/>
        <dbReference type="ChEBI" id="CHEBI:15377"/>
        <dbReference type="ChEBI" id="CHEBI:18254"/>
        <dbReference type="ChEBI" id="CHEBI:43474"/>
        <dbReference type="ChEBI" id="CHEBI:58043"/>
        <dbReference type="EC" id="3.1.3.5"/>
    </reaction>
</comment>
<reference evidence="11" key="3">
    <citation type="submission" date="2025-09" db="UniProtKB">
        <authorList>
            <consortium name="Ensembl"/>
        </authorList>
    </citation>
    <scope>IDENTIFICATION</scope>
</reference>
<dbReference type="Gene3D" id="1.10.150.340">
    <property type="entry name" value="Pyrimidine 5'-nucleotidase (UMPH-1), N-terminal domain"/>
    <property type="match status" value="1"/>
</dbReference>